<dbReference type="PANTHER" id="PTHR10039:SF14">
    <property type="entry name" value="NACHT DOMAIN-CONTAINING PROTEIN"/>
    <property type="match status" value="1"/>
</dbReference>
<keyword evidence="5" id="KW-1185">Reference proteome</keyword>
<reference evidence="4 5" key="1">
    <citation type="journal article" date="2019" name="Nat. Ecol. Evol.">
        <title>Megaphylogeny resolves global patterns of mushroom evolution.</title>
        <authorList>
            <person name="Varga T."/>
            <person name="Krizsan K."/>
            <person name="Foldi C."/>
            <person name="Dima B."/>
            <person name="Sanchez-Garcia M."/>
            <person name="Sanchez-Ramirez S."/>
            <person name="Szollosi G.J."/>
            <person name="Szarkandi J.G."/>
            <person name="Papp V."/>
            <person name="Albert L."/>
            <person name="Andreopoulos W."/>
            <person name="Angelini C."/>
            <person name="Antonin V."/>
            <person name="Barry K.W."/>
            <person name="Bougher N.L."/>
            <person name="Buchanan P."/>
            <person name="Buyck B."/>
            <person name="Bense V."/>
            <person name="Catcheside P."/>
            <person name="Chovatia M."/>
            <person name="Cooper J."/>
            <person name="Damon W."/>
            <person name="Desjardin D."/>
            <person name="Finy P."/>
            <person name="Geml J."/>
            <person name="Haridas S."/>
            <person name="Hughes K."/>
            <person name="Justo A."/>
            <person name="Karasinski D."/>
            <person name="Kautmanova I."/>
            <person name="Kiss B."/>
            <person name="Kocsube S."/>
            <person name="Kotiranta H."/>
            <person name="LaButti K.M."/>
            <person name="Lechner B.E."/>
            <person name="Liimatainen K."/>
            <person name="Lipzen A."/>
            <person name="Lukacs Z."/>
            <person name="Mihaltcheva S."/>
            <person name="Morgado L.N."/>
            <person name="Niskanen T."/>
            <person name="Noordeloos M.E."/>
            <person name="Ohm R.A."/>
            <person name="Ortiz-Santana B."/>
            <person name="Ovrebo C."/>
            <person name="Racz N."/>
            <person name="Riley R."/>
            <person name="Savchenko A."/>
            <person name="Shiryaev A."/>
            <person name="Soop K."/>
            <person name="Spirin V."/>
            <person name="Szebenyi C."/>
            <person name="Tomsovsky M."/>
            <person name="Tulloss R.E."/>
            <person name="Uehling J."/>
            <person name="Grigoriev I.V."/>
            <person name="Vagvolgyi C."/>
            <person name="Papp T."/>
            <person name="Martin F.M."/>
            <person name="Miettinen O."/>
            <person name="Hibbett D.S."/>
            <person name="Nagy L.G."/>
        </authorList>
    </citation>
    <scope>NUCLEOTIDE SEQUENCE [LARGE SCALE GENOMIC DNA]</scope>
    <source>
        <strain evidence="4 5">FP101781</strain>
    </source>
</reference>
<dbReference type="OrthoDB" id="3269932at2759"/>
<dbReference type="SUPFAM" id="SSF52540">
    <property type="entry name" value="P-loop containing nucleoside triphosphate hydrolases"/>
    <property type="match status" value="1"/>
</dbReference>
<dbReference type="InterPro" id="IPR027417">
    <property type="entry name" value="P-loop_NTPase"/>
</dbReference>
<keyword evidence="1" id="KW-0677">Repeat</keyword>
<dbReference type="EMBL" id="QPFP01000023">
    <property type="protein sequence ID" value="TEB30435.1"/>
    <property type="molecule type" value="Genomic_DNA"/>
</dbReference>
<dbReference type="AlphaFoldDB" id="A0A4Y7T8G2"/>
<dbReference type="Pfam" id="PF24883">
    <property type="entry name" value="NPHP3_N"/>
    <property type="match status" value="1"/>
</dbReference>
<name>A0A4Y7T8G2_COPMI</name>
<dbReference type="InterPro" id="IPR056884">
    <property type="entry name" value="NPHP3-like_N"/>
</dbReference>
<dbReference type="PANTHER" id="PTHR10039">
    <property type="entry name" value="AMELOGENIN"/>
    <property type="match status" value="1"/>
</dbReference>
<gene>
    <name evidence="4" type="ORF">FA13DRAFT_551842</name>
</gene>
<sequence>MHAPEIVSNTDSPPSFTRPSRPPTLTIPQPGQLTVGAKEYTPNDPAVIDSGIELRATPALNEFDREVILGPTHTNPRQIAPCTPAYPSPPQRPVAMGMDAPVPPQVMPAVLQIVTPVAGKQLKPDTDIRPGAFKHSPGRESIVGAIANVPPPNILEDPTRAHTRPTLTVSEPKSEQPLISAFPVPSTYNVAYMEVIQAHHVTSSPQINLNSGQADRGWKTLMAHTAPNAIHTSRAISRIRRCDEGTRVKCLEKIKGWGTNQGIPPPPALLCMTGAAGSGKTAIALTIAEQFEELRILAASFCFSSSDSSRDDTSNFVPTIAYQLGLKHDGLRDSIAKAVARDEHVFAMSLKNQVSELIVKPLQDIGSDRSIPSIILLDGIDECMGEDKQDELMSLIGEAFLGGRTDFRIFVIGRPEVAFRGALEPGGSLEDSYCIRLSDDKEFDATQDIRLSLQTRLPKAVNQRVADLQEAIDAIATASSGQYIYPETVLKYVSDGRKDSPKGRLNAVLSWILNPTRADQKATYLLQALDELYRNIALVAIDAYSNNALDPTAKEQNPLVLILEAFASLQISTPCEAPLSAAPDLAYDLLLGLEEGTFNSVVCHLRSLVRVREPTEKGRVVQFYHRTFQEFLQDSNRAGKDLFITRSRTDSYVVKRLGAGFISTAEDAKISVAENNGSFIENEMAWANCTSVSLLGDFLLRNWAEKDKRKETERTLKRFAQDQGWEKLQGWVYLAKEYSRFAEEELVVLARGKWTSFLPFLQAYKRKVV</sequence>
<evidence type="ECO:0000256" key="2">
    <source>
        <dbReference type="SAM" id="MobiDB-lite"/>
    </source>
</evidence>
<proteinExistence type="predicted"/>
<protein>
    <recommendedName>
        <fullName evidence="3">Nephrocystin 3-like N-terminal domain-containing protein</fullName>
    </recommendedName>
</protein>
<organism evidence="4 5">
    <name type="scientific">Coprinellus micaceus</name>
    <name type="common">Glistening ink-cap mushroom</name>
    <name type="synonym">Coprinus micaceus</name>
    <dbReference type="NCBI Taxonomy" id="71717"/>
    <lineage>
        <taxon>Eukaryota</taxon>
        <taxon>Fungi</taxon>
        <taxon>Dikarya</taxon>
        <taxon>Basidiomycota</taxon>
        <taxon>Agaricomycotina</taxon>
        <taxon>Agaricomycetes</taxon>
        <taxon>Agaricomycetidae</taxon>
        <taxon>Agaricales</taxon>
        <taxon>Agaricineae</taxon>
        <taxon>Psathyrellaceae</taxon>
        <taxon>Coprinellus</taxon>
    </lineage>
</organism>
<dbReference type="STRING" id="71717.A0A4Y7T8G2"/>
<evidence type="ECO:0000256" key="1">
    <source>
        <dbReference type="ARBA" id="ARBA00022737"/>
    </source>
</evidence>
<dbReference type="Proteomes" id="UP000298030">
    <property type="component" value="Unassembled WGS sequence"/>
</dbReference>
<comment type="caution">
    <text evidence="4">The sequence shown here is derived from an EMBL/GenBank/DDBJ whole genome shotgun (WGS) entry which is preliminary data.</text>
</comment>
<feature type="domain" description="Nephrocystin 3-like N-terminal" evidence="3">
    <location>
        <begin position="266"/>
        <end position="414"/>
    </location>
</feature>
<evidence type="ECO:0000313" key="5">
    <source>
        <dbReference type="Proteomes" id="UP000298030"/>
    </source>
</evidence>
<dbReference type="Gene3D" id="3.40.50.300">
    <property type="entry name" value="P-loop containing nucleotide triphosphate hydrolases"/>
    <property type="match status" value="1"/>
</dbReference>
<accession>A0A4Y7T8G2</accession>
<evidence type="ECO:0000313" key="4">
    <source>
        <dbReference type="EMBL" id="TEB30435.1"/>
    </source>
</evidence>
<evidence type="ECO:0000259" key="3">
    <source>
        <dbReference type="Pfam" id="PF24883"/>
    </source>
</evidence>
<feature type="region of interest" description="Disordered" evidence="2">
    <location>
        <begin position="1"/>
        <end position="42"/>
    </location>
</feature>